<dbReference type="EMBL" id="LRBV02000008">
    <property type="status" value="NOT_ANNOTATED_CDS"/>
    <property type="molecule type" value="Genomic_DNA"/>
</dbReference>
<name>A0A7N2MDU8_QUELO</name>
<comment type="subcellular location">
    <subcellularLocation>
        <location evidence="1">Membrane</location>
        <topology evidence="1">Multi-pass membrane protein</topology>
    </subcellularLocation>
</comment>
<evidence type="ECO:0000256" key="2">
    <source>
        <dbReference type="ARBA" id="ARBA00009012"/>
    </source>
</evidence>
<dbReference type="InParanoid" id="A0A7N2MDU8"/>
<dbReference type="Pfam" id="PF01940">
    <property type="entry name" value="DUF92"/>
    <property type="match status" value="1"/>
</dbReference>
<dbReference type="AlphaFoldDB" id="A0A7N2MDU8"/>
<keyword evidence="4 6" id="KW-1133">Transmembrane helix</keyword>
<keyword evidence="3 6" id="KW-0812">Transmembrane</keyword>
<reference evidence="7 8" key="1">
    <citation type="journal article" date="2016" name="G3 (Bethesda)">
        <title>First Draft Assembly and Annotation of the Genome of a California Endemic Oak Quercus lobata Nee (Fagaceae).</title>
        <authorList>
            <person name="Sork V.L."/>
            <person name="Fitz-Gibbon S.T."/>
            <person name="Puiu D."/>
            <person name="Crepeau M."/>
            <person name="Gugger P.F."/>
            <person name="Sherman R."/>
            <person name="Stevens K."/>
            <person name="Langley C.H."/>
            <person name="Pellegrini M."/>
            <person name="Salzberg S.L."/>
        </authorList>
    </citation>
    <scope>NUCLEOTIDE SEQUENCE [LARGE SCALE GENOMIC DNA]</scope>
    <source>
        <strain evidence="7 8">cv. SW786</strain>
    </source>
</reference>
<dbReference type="Proteomes" id="UP000594261">
    <property type="component" value="Chromosome 8"/>
</dbReference>
<keyword evidence="5 6" id="KW-0472">Membrane</keyword>
<protein>
    <submittedName>
        <fullName evidence="7">Uncharacterized protein</fullName>
    </submittedName>
</protein>
<reference evidence="7" key="2">
    <citation type="submission" date="2021-01" db="UniProtKB">
        <authorList>
            <consortium name="EnsemblPlants"/>
        </authorList>
    </citation>
    <scope>IDENTIFICATION</scope>
</reference>
<dbReference type="PANTHER" id="PTHR13353">
    <property type="entry name" value="TRANSMEMBRANE PROTEIN 19"/>
    <property type="match status" value="1"/>
</dbReference>
<sequence length="616" mass="66466">MVVQCALSSSVSEAVKKALIRSSSLTWESAILSNMLIFVLGLPILLSGLSLSGIASAFLLGTLTWRAFGPSAFLLVATYFIIGTAVTKVKMAQKEAQGVAEKRKGRRGPGSVIGSSAAGCICAFLSIFQVGGPAFSQLWKLGFVASFCTKLSDTVSSEIGKAYGKTTYLVTTFKTVPRGTEGAVSVEGTIAGLLASILLSFVACVMREISAPEAIICIIASQVANVGESIIGAALQEKEGFQWATSCSSLGVVDSAGFWWGRGKSSSLCVAVADSGTTLSEAWSDDLELVPLAQTNKELQPSIRLFLGSVDELDSVSRQGKELLLREEGLPLNWADDCECDVAWDALSTDVDEEPMFVAPLATASATAAMTSPVKNVEDEANKQYSVVALGYWKNQAVKKSVGTSLENLKNVADNFERALSGAYCPNVDRDRQLLWEELAGIRSWWNVPWCVGGDFNVVRFPLERLGAESFTPAIHKFSDFIADHGVLDLPLEGDAFTWSNSCVEASRSRIDRFLLLPDWEDKFPFVCQRRMAKLEDAGYRQIRKVMLTIRLGFCWFTLSMPAILGGVKANKQSLLDLAKISVESHYRSYCEGHGPGKVDGKVGKGQKGGKVGTWK</sequence>
<evidence type="ECO:0000256" key="4">
    <source>
        <dbReference type="ARBA" id="ARBA00022989"/>
    </source>
</evidence>
<accession>A0A7N2MDU8</accession>
<evidence type="ECO:0000313" key="8">
    <source>
        <dbReference type="Proteomes" id="UP000594261"/>
    </source>
</evidence>
<dbReference type="InterPro" id="IPR036691">
    <property type="entry name" value="Endo/exonu/phosph_ase_sf"/>
</dbReference>
<evidence type="ECO:0000256" key="5">
    <source>
        <dbReference type="ARBA" id="ARBA00023136"/>
    </source>
</evidence>
<organism evidence="7 8">
    <name type="scientific">Quercus lobata</name>
    <name type="common">Valley oak</name>
    <dbReference type="NCBI Taxonomy" id="97700"/>
    <lineage>
        <taxon>Eukaryota</taxon>
        <taxon>Viridiplantae</taxon>
        <taxon>Streptophyta</taxon>
        <taxon>Embryophyta</taxon>
        <taxon>Tracheophyta</taxon>
        <taxon>Spermatophyta</taxon>
        <taxon>Magnoliopsida</taxon>
        <taxon>eudicotyledons</taxon>
        <taxon>Gunneridae</taxon>
        <taxon>Pentapetalae</taxon>
        <taxon>rosids</taxon>
        <taxon>fabids</taxon>
        <taxon>Fagales</taxon>
        <taxon>Fagaceae</taxon>
        <taxon>Quercus</taxon>
    </lineage>
</organism>
<keyword evidence="8" id="KW-1185">Reference proteome</keyword>
<evidence type="ECO:0000256" key="1">
    <source>
        <dbReference type="ARBA" id="ARBA00004141"/>
    </source>
</evidence>
<feature type="transmembrane region" description="Helical" evidence="6">
    <location>
        <begin position="110"/>
        <end position="131"/>
    </location>
</feature>
<dbReference type="Gramene" id="QL08p037250:mrna">
    <property type="protein sequence ID" value="QL08p037250:mrna"/>
    <property type="gene ID" value="QL08p037250"/>
</dbReference>
<evidence type="ECO:0000256" key="3">
    <source>
        <dbReference type="ARBA" id="ARBA00022692"/>
    </source>
</evidence>
<evidence type="ECO:0000256" key="6">
    <source>
        <dbReference type="SAM" id="Phobius"/>
    </source>
</evidence>
<dbReference type="GO" id="GO:0009706">
    <property type="term" value="C:chloroplast inner membrane"/>
    <property type="evidence" value="ECO:0007669"/>
    <property type="project" value="TreeGrafter"/>
</dbReference>
<feature type="transmembrane region" description="Helical" evidence="6">
    <location>
        <begin position="67"/>
        <end position="89"/>
    </location>
</feature>
<dbReference type="EnsemblPlants" id="QL08p037250:mrna">
    <property type="protein sequence ID" value="QL08p037250:mrna"/>
    <property type="gene ID" value="QL08p037250"/>
</dbReference>
<evidence type="ECO:0000313" key="7">
    <source>
        <dbReference type="EnsemblPlants" id="QL08p037250:mrna"/>
    </source>
</evidence>
<dbReference type="InterPro" id="IPR002794">
    <property type="entry name" value="DUF92_TMEM19"/>
</dbReference>
<dbReference type="Gene3D" id="3.60.10.10">
    <property type="entry name" value="Endonuclease/exonuclease/phosphatase"/>
    <property type="match status" value="1"/>
</dbReference>
<dbReference type="SUPFAM" id="SSF56219">
    <property type="entry name" value="DNase I-like"/>
    <property type="match status" value="1"/>
</dbReference>
<proteinExistence type="inferred from homology"/>
<feature type="transmembrane region" description="Helical" evidence="6">
    <location>
        <begin position="35"/>
        <end position="61"/>
    </location>
</feature>
<comment type="similarity">
    <text evidence="2">Belongs to the TMEM19 family.</text>
</comment>
<dbReference type="PANTHER" id="PTHR13353:SF5">
    <property type="entry name" value="TRANSMEMBRANE PROTEIN 19"/>
    <property type="match status" value="1"/>
</dbReference>